<evidence type="ECO:0000313" key="1">
    <source>
        <dbReference type="EMBL" id="MBW93670.1"/>
    </source>
</evidence>
<name>A0A2P2JJL9_RHIMU</name>
<reference evidence="1" key="1">
    <citation type="submission" date="2018-02" db="EMBL/GenBank/DDBJ databases">
        <title>Rhizophora mucronata_Transcriptome.</title>
        <authorList>
            <person name="Meera S.P."/>
            <person name="Sreeshan A."/>
            <person name="Augustine A."/>
        </authorList>
    </citation>
    <scope>NUCLEOTIDE SEQUENCE</scope>
    <source>
        <tissue evidence="1">Leaf</tissue>
    </source>
</reference>
<accession>A0A2P2JJL9</accession>
<proteinExistence type="predicted"/>
<dbReference type="EMBL" id="GGEC01013187">
    <property type="protein sequence ID" value="MBW93670.1"/>
    <property type="molecule type" value="Transcribed_RNA"/>
</dbReference>
<protein>
    <submittedName>
        <fullName evidence="1">Uncharacterized protein</fullName>
    </submittedName>
</protein>
<dbReference type="AlphaFoldDB" id="A0A2P2JJL9"/>
<sequence>MICFWAFMLLPRWKLFLLVHKLEFIHGWSITLSQMLLAIHGPSRIIYPHC</sequence>
<organism evidence="1">
    <name type="scientific">Rhizophora mucronata</name>
    <name type="common">Asiatic mangrove</name>
    <dbReference type="NCBI Taxonomy" id="61149"/>
    <lineage>
        <taxon>Eukaryota</taxon>
        <taxon>Viridiplantae</taxon>
        <taxon>Streptophyta</taxon>
        <taxon>Embryophyta</taxon>
        <taxon>Tracheophyta</taxon>
        <taxon>Spermatophyta</taxon>
        <taxon>Magnoliopsida</taxon>
        <taxon>eudicotyledons</taxon>
        <taxon>Gunneridae</taxon>
        <taxon>Pentapetalae</taxon>
        <taxon>rosids</taxon>
        <taxon>fabids</taxon>
        <taxon>Malpighiales</taxon>
        <taxon>Rhizophoraceae</taxon>
        <taxon>Rhizophora</taxon>
    </lineage>
</organism>